<evidence type="ECO:0000256" key="2">
    <source>
        <dbReference type="ARBA" id="ARBA00001947"/>
    </source>
</evidence>
<comment type="catalytic activity">
    <reaction evidence="1">
        <text>L-ribulose 5-phosphate = D-xylulose 5-phosphate</text>
        <dbReference type="Rhea" id="RHEA:22368"/>
        <dbReference type="ChEBI" id="CHEBI:57737"/>
        <dbReference type="ChEBI" id="CHEBI:58226"/>
        <dbReference type="EC" id="5.1.3.4"/>
    </reaction>
</comment>
<evidence type="ECO:0000313" key="11">
    <source>
        <dbReference type="Proteomes" id="UP000253046"/>
    </source>
</evidence>
<dbReference type="PANTHER" id="PTHR22789:SF9">
    <property type="entry name" value="L-RIBULOSE-5-PHOSPHATE 4-EPIMERASE ULAF"/>
    <property type="match status" value="1"/>
</dbReference>
<evidence type="ECO:0000256" key="5">
    <source>
        <dbReference type="ARBA" id="ARBA00022723"/>
    </source>
</evidence>
<keyword evidence="5" id="KW-0479">Metal-binding</keyword>
<keyword evidence="6" id="KW-0862">Zinc</keyword>
<name>A0A366I367_9GAMM</name>
<keyword evidence="7" id="KW-0413">Isomerase</keyword>
<feature type="domain" description="Class II aldolase/adducin N-terminal" evidence="9">
    <location>
        <begin position="7"/>
        <end position="195"/>
    </location>
</feature>
<keyword evidence="8" id="KW-0119">Carbohydrate metabolism</keyword>
<dbReference type="PANTHER" id="PTHR22789">
    <property type="entry name" value="FUCULOSE PHOSPHATE ALDOLASE"/>
    <property type="match status" value="1"/>
</dbReference>
<evidence type="ECO:0000256" key="4">
    <source>
        <dbReference type="ARBA" id="ARBA00013186"/>
    </source>
</evidence>
<evidence type="ECO:0000256" key="7">
    <source>
        <dbReference type="ARBA" id="ARBA00023235"/>
    </source>
</evidence>
<comment type="caution">
    <text evidence="10">The sequence shown here is derived from an EMBL/GenBank/DDBJ whole genome shotgun (WGS) entry which is preliminary data.</text>
</comment>
<dbReference type="GO" id="GO:0008742">
    <property type="term" value="F:L-ribulose-phosphate 4-epimerase activity"/>
    <property type="evidence" value="ECO:0007669"/>
    <property type="project" value="UniProtKB-EC"/>
</dbReference>
<dbReference type="AlphaFoldDB" id="A0A366I367"/>
<gene>
    <name evidence="10" type="ORF">DES54_11814</name>
</gene>
<evidence type="ECO:0000256" key="8">
    <source>
        <dbReference type="ARBA" id="ARBA00023277"/>
    </source>
</evidence>
<dbReference type="GO" id="GO:0019323">
    <property type="term" value="P:pentose catabolic process"/>
    <property type="evidence" value="ECO:0007669"/>
    <property type="project" value="TreeGrafter"/>
</dbReference>
<dbReference type="GO" id="GO:0005829">
    <property type="term" value="C:cytosol"/>
    <property type="evidence" value="ECO:0007669"/>
    <property type="project" value="TreeGrafter"/>
</dbReference>
<accession>A0A366I367</accession>
<dbReference type="NCBIfam" id="NF006047">
    <property type="entry name" value="PRK08193.1"/>
    <property type="match status" value="1"/>
</dbReference>
<dbReference type="GO" id="GO:0016832">
    <property type="term" value="F:aldehyde-lyase activity"/>
    <property type="evidence" value="ECO:0007669"/>
    <property type="project" value="TreeGrafter"/>
</dbReference>
<dbReference type="GO" id="GO:0046872">
    <property type="term" value="F:metal ion binding"/>
    <property type="evidence" value="ECO:0007669"/>
    <property type="project" value="UniProtKB-KW"/>
</dbReference>
<dbReference type="FunFam" id="3.40.225.10:FF:000001">
    <property type="entry name" value="L-ribulose-5-phosphate 4-epimerase UlaF"/>
    <property type="match status" value="1"/>
</dbReference>
<reference evidence="10 11" key="1">
    <citation type="submission" date="2018-06" db="EMBL/GenBank/DDBJ databases">
        <title>Genomic Encyclopedia of Type Strains, Phase IV (KMG-IV): sequencing the most valuable type-strain genomes for metagenomic binning, comparative biology and taxonomic classification.</title>
        <authorList>
            <person name="Goeker M."/>
        </authorList>
    </citation>
    <scope>NUCLEOTIDE SEQUENCE [LARGE SCALE GENOMIC DNA]</scope>
    <source>
        <strain evidence="10 11">DSM 30166</strain>
    </source>
</reference>
<dbReference type="InterPro" id="IPR036409">
    <property type="entry name" value="Aldolase_II/adducin_N_sf"/>
</dbReference>
<protein>
    <recommendedName>
        <fullName evidence="4">L-ribulose-5-phosphate 4-epimerase</fullName>
        <ecNumber evidence="4">5.1.3.4</ecNumber>
    </recommendedName>
</protein>
<organism evidence="10 11">
    <name type="scientific">Brenneria salicis ATCC 15712 = DSM 30166</name>
    <dbReference type="NCBI Taxonomy" id="714314"/>
    <lineage>
        <taxon>Bacteria</taxon>
        <taxon>Pseudomonadati</taxon>
        <taxon>Pseudomonadota</taxon>
        <taxon>Gammaproteobacteria</taxon>
        <taxon>Enterobacterales</taxon>
        <taxon>Pectobacteriaceae</taxon>
        <taxon>Brenneria</taxon>
    </lineage>
</organism>
<evidence type="ECO:0000256" key="3">
    <source>
        <dbReference type="ARBA" id="ARBA00010037"/>
    </source>
</evidence>
<dbReference type="EC" id="5.1.3.4" evidence="4"/>
<dbReference type="Pfam" id="PF00596">
    <property type="entry name" value="Aldolase_II"/>
    <property type="match status" value="1"/>
</dbReference>
<proteinExistence type="inferred from homology"/>
<dbReference type="SUPFAM" id="SSF53639">
    <property type="entry name" value="AraD/HMP-PK domain-like"/>
    <property type="match status" value="1"/>
</dbReference>
<dbReference type="EMBL" id="QNRY01000018">
    <property type="protein sequence ID" value="RBP62143.1"/>
    <property type="molecule type" value="Genomic_DNA"/>
</dbReference>
<dbReference type="CDD" id="cd00398">
    <property type="entry name" value="Aldolase_II"/>
    <property type="match status" value="1"/>
</dbReference>
<comment type="similarity">
    <text evidence="3">Belongs to the aldolase class II family. AraD/FucA subfamily.</text>
</comment>
<comment type="cofactor">
    <cofactor evidence="2">
        <name>Zn(2+)</name>
        <dbReference type="ChEBI" id="CHEBI:29105"/>
    </cofactor>
</comment>
<dbReference type="InterPro" id="IPR050197">
    <property type="entry name" value="Aldolase_class_II_sugar_metab"/>
</dbReference>
<dbReference type="InterPro" id="IPR001303">
    <property type="entry name" value="Aldolase_II/adducin_N"/>
</dbReference>
<sequence length="229" mass="25451">MIAQLKQQVFEANMALPHYGLVTYTWGNVSAIDRQRQVIVIKPSGVAYEVMQPDDMVVVDMQGDVVEGKYRPSSDTATHLALYRRYPQIGGIVHTHSTHATAWAQAGLAIPALGTTHADYFYGDIPCTRPLTPQEVEQAYEKNTGVVIAETLGDGNPLHTPGIIVYQHGPFCWGKDADEAVHNAVVMEEVAKMAWIACSINPRLRLIDDHLMNKHFSRKHGPNAYYGQR</sequence>
<evidence type="ECO:0000259" key="9">
    <source>
        <dbReference type="SMART" id="SM01007"/>
    </source>
</evidence>
<dbReference type="Proteomes" id="UP000253046">
    <property type="component" value="Unassembled WGS sequence"/>
</dbReference>
<evidence type="ECO:0000256" key="6">
    <source>
        <dbReference type="ARBA" id="ARBA00022833"/>
    </source>
</evidence>
<dbReference type="Gene3D" id="3.40.225.10">
    <property type="entry name" value="Class II aldolase/adducin N-terminal domain"/>
    <property type="match status" value="1"/>
</dbReference>
<keyword evidence="11" id="KW-1185">Reference proteome</keyword>
<dbReference type="SMART" id="SM01007">
    <property type="entry name" value="Aldolase_II"/>
    <property type="match status" value="1"/>
</dbReference>
<dbReference type="NCBIfam" id="NF009003">
    <property type="entry name" value="PRK12348.1"/>
    <property type="match status" value="1"/>
</dbReference>
<evidence type="ECO:0000256" key="1">
    <source>
        <dbReference type="ARBA" id="ARBA00001726"/>
    </source>
</evidence>
<evidence type="ECO:0000313" key="10">
    <source>
        <dbReference type="EMBL" id="RBP62143.1"/>
    </source>
</evidence>